<organism evidence="1">
    <name type="scientific">Rhizophora mucronata</name>
    <name type="common">Asiatic mangrove</name>
    <dbReference type="NCBI Taxonomy" id="61149"/>
    <lineage>
        <taxon>Eukaryota</taxon>
        <taxon>Viridiplantae</taxon>
        <taxon>Streptophyta</taxon>
        <taxon>Embryophyta</taxon>
        <taxon>Tracheophyta</taxon>
        <taxon>Spermatophyta</taxon>
        <taxon>Magnoliopsida</taxon>
        <taxon>eudicotyledons</taxon>
        <taxon>Gunneridae</taxon>
        <taxon>Pentapetalae</taxon>
        <taxon>rosids</taxon>
        <taxon>fabids</taxon>
        <taxon>Malpighiales</taxon>
        <taxon>Rhizophoraceae</taxon>
        <taxon>Rhizophora</taxon>
    </lineage>
</organism>
<reference evidence="1" key="1">
    <citation type="submission" date="2018-02" db="EMBL/GenBank/DDBJ databases">
        <title>Rhizophora mucronata_Transcriptome.</title>
        <authorList>
            <person name="Meera S.P."/>
            <person name="Sreeshan A."/>
            <person name="Augustine A."/>
        </authorList>
    </citation>
    <scope>NUCLEOTIDE SEQUENCE</scope>
    <source>
        <tissue evidence="1">Leaf</tissue>
    </source>
</reference>
<protein>
    <submittedName>
        <fullName evidence="1">Uncharacterized protein</fullName>
    </submittedName>
</protein>
<name>A0A2P2PAE7_RHIMU</name>
<accession>A0A2P2PAE7</accession>
<dbReference type="AlphaFoldDB" id="A0A2P2PAE7"/>
<proteinExistence type="predicted"/>
<sequence>MLIGEERSHHTVAQIAPVDHDEQQNFPSSMCFTSSPMNHEPALMSSWAYVRRIDLLIQMNLAKAHEMA</sequence>
<dbReference type="EMBL" id="GGEC01071256">
    <property type="protein sequence ID" value="MBX51740.1"/>
    <property type="molecule type" value="Transcribed_RNA"/>
</dbReference>
<evidence type="ECO:0000313" key="1">
    <source>
        <dbReference type="EMBL" id="MBX51740.1"/>
    </source>
</evidence>